<gene>
    <name evidence="3" type="ORF">C2L64_51080</name>
</gene>
<dbReference type="KEGG" id="phs:C2L64_51080"/>
<dbReference type="InterPro" id="IPR050900">
    <property type="entry name" value="Transposase_IS3/IS150/IS904"/>
</dbReference>
<dbReference type="Proteomes" id="UP000236649">
    <property type="component" value="Chromosome 5"/>
</dbReference>
<evidence type="ECO:0000259" key="2">
    <source>
        <dbReference type="PROSITE" id="PS50994"/>
    </source>
</evidence>
<dbReference type="PROSITE" id="PS50994">
    <property type="entry name" value="INTEGRASE"/>
    <property type="match status" value="1"/>
</dbReference>
<organism evidence="3 4">
    <name type="scientific">Paraburkholderia hospita</name>
    <dbReference type="NCBI Taxonomy" id="169430"/>
    <lineage>
        <taxon>Bacteria</taxon>
        <taxon>Pseudomonadati</taxon>
        <taxon>Pseudomonadota</taxon>
        <taxon>Betaproteobacteria</taxon>
        <taxon>Burkholderiales</taxon>
        <taxon>Burkholderiaceae</taxon>
        <taxon>Paraburkholderia</taxon>
    </lineage>
</organism>
<dbReference type="Pfam" id="PF13683">
    <property type="entry name" value="rve_3"/>
    <property type="match status" value="1"/>
</dbReference>
<dbReference type="AlphaFoldDB" id="A0AAN1MR93"/>
<evidence type="ECO:0000313" key="4">
    <source>
        <dbReference type="Proteomes" id="UP000236649"/>
    </source>
</evidence>
<dbReference type="PANTHER" id="PTHR46889:SF5">
    <property type="entry name" value="INTEGRASE PROTEIN"/>
    <property type="match status" value="1"/>
</dbReference>
<name>A0AAN1MR93_9BURK</name>
<dbReference type="PANTHER" id="PTHR46889">
    <property type="entry name" value="TRANSPOSASE INSF FOR INSERTION SEQUENCE IS3B-RELATED"/>
    <property type="match status" value="1"/>
</dbReference>
<dbReference type="GO" id="GO:0003676">
    <property type="term" value="F:nucleic acid binding"/>
    <property type="evidence" value="ECO:0007669"/>
    <property type="project" value="InterPro"/>
</dbReference>
<dbReference type="Gene3D" id="3.30.420.10">
    <property type="entry name" value="Ribonuclease H-like superfamily/Ribonuclease H"/>
    <property type="match status" value="1"/>
</dbReference>
<dbReference type="InterPro" id="IPR036397">
    <property type="entry name" value="RNaseH_sf"/>
</dbReference>
<dbReference type="GO" id="GO:0015074">
    <property type="term" value="P:DNA integration"/>
    <property type="evidence" value="ECO:0007669"/>
    <property type="project" value="InterPro"/>
</dbReference>
<keyword evidence="1" id="KW-0812">Transmembrane</keyword>
<feature type="transmembrane region" description="Helical" evidence="1">
    <location>
        <begin position="40"/>
        <end position="61"/>
    </location>
</feature>
<keyword evidence="1" id="KW-1133">Transmembrane helix</keyword>
<accession>A0AAN1MR93</accession>
<dbReference type="InterPro" id="IPR012337">
    <property type="entry name" value="RNaseH-like_sf"/>
</dbReference>
<protein>
    <recommendedName>
        <fullName evidence="2">Integrase catalytic domain-containing protein</fullName>
    </recommendedName>
</protein>
<proteinExistence type="predicted"/>
<dbReference type="InterPro" id="IPR001584">
    <property type="entry name" value="Integrase_cat-core"/>
</dbReference>
<sequence length="430" mass="49628">MLPRRCRPTQSQIAVLRKNSTKAERWPAVQDCVRHGNRMIALITIAISLLSDVCGLVILLFRPRGALMAENLFQRRQLALYREGSVTPHRIDAAARIRLTLLPRPFDWRAALVVVRPETLVRWHRAGFRLLWRVRSRVGRPPIPFELRQLIRRLAAENLPWGEERIANELLLKPGLRVSPRTVRKYMSRHPPRLPRGDQRWSTFLRNHAQAIVACDFFLIVTATFGQLYVFVMIEHESRRLVHMNVTPHPSAVWTLQQLREAIVFGDGYRYLLHDRDSIFAWHLDESISRLGLTVLKSPPRTPTANAICERVIGTIQRECLDWLIPLSASHLRSILKSWTEHYNRGRPHMSLGPGVPDPPADLAPIPHENSRHHADRCLVVHAKTVLGELHHEYSLVPLALVQHNRRRTRTRISGVTVRPLWIASHCILR</sequence>
<dbReference type="SUPFAM" id="SSF53098">
    <property type="entry name" value="Ribonuclease H-like"/>
    <property type="match status" value="1"/>
</dbReference>
<dbReference type="EMBL" id="CP026109">
    <property type="protein sequence ID" value="AUT76522.1"/>
    <property type="molecule type" value="Genomic_DNA"/>
</dbReference>
<reference evidence="3 4" key="1">
    <citation type="submission" date="2018-01" db="EMBL/GenBank/DDBJ databases">
        <title>Species boundaries and ecological features among Paraburkholderia terrae DSMZ17804T, P. hospita DSMZ17164T and P. caribensis DSMZ13236T.</title>
        <authorList>
            <person name="Pratama A.A."/>
        </authorList>
    </citation>
    <scope>NUCLEOTIDE SEQUENCE [LARGE SCALE GENOMIC DNA]</scope>
    <source>
        <strain evidence="3 4">DSM 17164</strain>
    </source>
</reference>
<keyword evidence="1" id="KW-0472">Membrane</keyword>
<evidence type="ECO:0000256" key="1">
    <source>
        <dbReference type="SAM" id="Phobius"/>
    </source>
</evidence>
<feature type="domain" description="Integrase catalytic" evidence="2">
    <location>
        <begin position="191"/>
        <end position="365"/>
    </location>
</feature>
<evidence type="ECO:0000313" key="3">
    <source>
        <dbReference type="EMBL" id="AUT76522.1"/>
    </source>
</evidence>